<dbReference type="SMART" id="SM00765">
    <property type="entry name" value="MANEC"/>
    <property type="match status" value="1"/>
</dbReference>
<keyword evidence="5" id="KW-0677">Repeat</keyword>
<feature type="domain" description="PKD/Chitinase" evidence="11">
    <location>
        <begin position="328"/>
        <end position="420"/>
    </location>
</feature>
<feature type="domain" description="PKD/Chitinase" evidence="11">
    <location>
        <begin position="428"/>
        <end position="517"/>
    </location>
</feature>
<evidence type="ECO:0000256" key="5">
    <source>
        <dbReference type="ARBA" id="ARBA00022737"/>
    </source>
</evidence>
<dbReference type="InterPro" id="IPR029865">
    <property type="entry name" value="KIAA0319-like"/>
</dbReference>
<dbReference type="InterPro" id="IPR035986">
    <property type="entry name" value="PKD_dom_sf"/>
</dbReference>
<organism evidence="13 14">
    <name type="scientific">Haemaphysalis longicornis</name>
    <name type="common">Bush tick</name>
    <dbReference type="NCBI Taxonomy" id="44386"/>
    <lineage>
        <taxon>Eukaryota</taxon>
        <taxon>Metazoa</taxon>
        <taxon>Ecdysozoa</taxon>
        <taxon>Arthropoda</taxon>
        <taxon>Chelicerata</taxon>
        <taxon>Arachnida</taxon>
        <taxon>Acari</taxon>
        <taxon>Parasitiformes</taxon>
        <taxon>Ixodida</taxon>
        <taxon>Ixodoidea</taxon>
        <taxon>Ixodidae</taxon>
        <taxon>Haemaphysalinae</taxon>
        <taxon>Haemaphysalis</taxon>
    </lineage>
</organism>
<evidence type="ECO:0000313" key="14">
    <source>
        <dbReference type="Proteomes" id="UP000821853"/>
    </source>
</evidence>
<feature type="domain" description="PKD/Chitinase" evidence="11">
    <location>
        <begin position="523"/>
        <end position="612"/>
    </location>
</feature>
<dbReference type="PANTHER" id="PTHR46182:SF2">
    <property type="entry name" value="FI19480P1"/>
    <property type="match status" value="1"/>
</dbReference>
<dbReference type="InterPro" id="IPR011106">
    <property type="entry name" value="MANSC_N"/>
</dbReference>
<feature type="domain" description="PKD/Chitinase" evidence="11">
    <location>
        <begin position="613"/>
        <end position="707"/>
    </location>
</feature>
<comment type="caution">
    <text evidence="13">The sequence shown here is derived from an EMBL/GenBank/DDBJ whole genome shotgun (WGS) entry which is preliminary data.</text>
</comment>
<dbReference type="Proteomes" id="UP000821853">
    <property type="component" value="Chromosome 5"/>
</dbReference>
<evidence type="ECO:0000256" key="8">
    <source>
        <dbReference type="ARBA" id="ARBA00023180"/>
    </source>
</evidence>
<sequence length="1062" mass="115217">MGGKGDPLVEGEELSAEDEEEDEFGYGGSGAGGFCPDSLFPKLTPLRHVTPRGNASAGRFTKVAHASSLLECTRACCAEGAACNLVFLHGSSCFLVRCRSAALCQPLRRPGAKFHSSFMVIVRPPRKCHLSGGMFVCGPSEPRFAILWPLVCLLSVSDPQIWFPVCRLAFNSSPPPFPVSFVDSHLHSLWDSSFLLLLSQSAAWSDGKAGKELLEGGNSSSILVPGSSQVVVGDKGRTCVYGILQQCLKNEECVTSGQRRRTGTCHCRQGFARDPATGACVAAPPNTTPGDGQAGSSAAPPASPSAASQAASSSTAALPTTTTPYPLIVSAGENKELHLPDNEVVLSAYALQAGNEGNQFRYQWTLVSHPDGEETGVMQDQNTQALKLSHLREGLYTFRVAVTGNNSYGEATTNVTVLPPKRINKPPVAVIQPDNVTVKLPSKDTVLDGSFSTDDDKIVQYHWEPITIPIGYSPKLNDTPTVQLKDLIPGFYQFMLKVTDSDGVTNSTSANVTVLKEMDYPPTANAGPQSVVYMPNNEVTLNGNLSTDDKGIRSWEWTKSPDTDKHVDMEGTTSPYLHLSNMEVGVYKFLLKVTDTADQTATAEVHVFVKPASNRAPVANAGPDLHIALPLQGPLALDGSHSSDDVAITAWRWAQIRGPKPSQVEGANSSVAKVSNLVPGEYVFKLTVVDASNLSSSDNVSVIVTQNSNAPPKADAGGDRTVFLPVDVVSLNGSRSTDDVEIVSWRWTRDPSSLAAGHVLENSSFSSVLRLSELIPGRYMFTLRVWDAQGATGQDTASLIVKPPPSLAQQVELLLDTDIETFTQEQLDTVLKQLELLLHDGESLRVHLVDISYQQDSRRVRIIFVAEKENAKGVWVLCRGPLMVARLKQRLRTHSALLDWDVVSVDTVVCQNECSGHGTCDVYSKRCICEAFWMEDFVRASLGDRESNCDWSVLYVIIISFLLLTVLATLLWALACFCSRMQFRRPRIKRNYTLLKDSRDLEKDSLDLLPKGKALTTSLMASDSDSDTLFETRARPSVAVKPLTGNHRTGISNGTLKNRVHT</sequence>
<evidence type="ECO:0000259" key="12">
    <source>
        <dbReference type="SMART" id="SM00765"/>
    </source>
</evidence>
<dbReference type="FunFam" id="2.60.40.10:FF:000257">
    <property type="entry name" value="Dyslexia-associated protein KIAA0319-like"/>
    <property type="match status" value="1"/>
</dbReference>
<dbReference type="GO" id="GO:0031410">
    <property type="term" value="C:cytoplasmic vesicle"/>
    <property type="evidence" value="ECO:0007669"/>
    <property type="project" value="TreeGrafter"/>
</dbReference>
<dbReference type="SUPFAM" id="SSF49299">
    <property type="entry name" value="PKD domain"/>
    <property type="match status" value="4"/>
</dbReference>
<proteinExistence type="predicted"/>
<dbReference type="Gene3D" id="2.60.40.10">
    <property type="entry name" value="Immunoglobulins"/>
    <property type="match status" value="5"/>
</dbReference>
<feature type="region of interest" description="Disordered" evidence="9">
    <location>
        <begin position="1"/>
        <end position="25"/>
    </location>
</feature>
<name>A0A9J6GKU1_HAELO</name>
<dbReference type="AlphaFoldDB" id="A0A9J6GKU1"/>
<feature type="region of interest" description="Disordered" evidence="9">
    <location>
        <begin position="280"/>
        <end position="319"/>
    </location>
</feature>
<feature type="compositionally biased region" description="Acidic residues" evidence="9">
    <location>
        <begin position="9"/>
        <end position="24"/>
    </location>
</feature>
<feature type="domain" description="Seven cysteines N-terminal" evidence="12">
    <location>
        <begin position="30"/>
        <end position="117"/>
    </location>
</feature>
<dbReference type="InterPro" id="IPR013980">
    <property type="entry name" value="MANSC_dom"/>
</dbReference>
<dbReference type="GO" id="GO:0001764">
    <property type="term" value="P:neuron migration"/>
    <property type="evidence" value="ECO:0007669"/>
    <property type="project" value="TreeGrafter"/>
</dbReference>
<evidence type="ECO:0000256" key="9">
    <source>
        <dbReference type="SAM" id="MobiDB-lite"/>
    </source>
</evidence>
<dbReference type="Pfam" id="PF22352">
    <property type="entry name" value="K319L-like_PKD"/>
    <property type="match status" value="5"/>
</dbReference>
<dbReference type="VEuPathDB" id="VectorBase:HLOH_041125"/>
<evidence type="ECO:0000256" key="6">
    <source>
        <dbReference type="ARBA" id="ARBA00022989"/>
    </source>
</evidence>
<evidence type="ECO:0000256" key="3">
    <source>
        <dbReference type="ARBA" id="ARBA00022692"/>
    </source>
</evidence>
<dbReference type="InterPro" id="IPR022409">
    <property type="entry name" value="PKD/Chitinase_dom"/>
</dbReference>
<keyword evidence="14" id="KW-1185">Reference proteome</keyword>
<protein>
    <recommendedName>
        <fullName evidence="15">Dyslexia-associated protein</fullName>
    </recommendedName>
</protein>
<dbReference type="PANTHER" id="PTHR46182">
    <property type="entry name" value="FI19480P1"/>
    <property type="match status" value="1"/>
</dbReference>
<dbReference type="GO" id="GO:0005886">
    <property type="term" value="C:plasma membrane"/>
    <property type="evidence" value="ECO:0007669"/>
    <property type="project" value="UniProtKB-SubCell"/>
</dbReference>
<keyword evidence="6 10" id="KW-1133">Transmembrane helix</keyword>
<dbReference type="InterPro" id="IPR013783">
    <property type="entry name" value="Ig-like_fold"/>
</dbReference>
<evidence type="ECO:0000256" key="1">
    <source>
        <dbReference type="ARBA" id="ARBA00004236"/>
    </source>
</evidence>
<evidence type="ECO:0000256" key="10">
    <source>
        <dbReference type="SAM" id="Phobius"/>
    </source>
</evidence>
<feature type="domain" description="PKD/Chitinase" evidence="11">
    <location>
        <begin position="713"/>
        <end position="804"/>
    </location>
</feature>
<keyword evidence="2" id="KW-1003">Cell membrane</keyword>
<dbReference type="OMA" id="KSYLWKQ"/>
<evidence type="ECO:0000259" key="11">
    <source>
        <dbReference type="SMART" id="SM00089"/>
    </source>
</evidence>
<dbReference type="EMBL" id="JABSTR010000007">
    <property type="protein sequence ID" value="KAH9375931.1"/>
    <property type="molecule type" value="Genomic_DNA"/>
</dbReference>
<reference evidence="13 14" key="1">
    <citation type="journal article" date="2020" name="Cell">
        <title>Large-Scale Comparative Analyses of Tick Genomes Elucidate Their Genetic Diversity and Vector Capacities.</title>
        <authorList>
            <consortium name="Tick Genome and Microbiome Consortium (TIGMIC)"/>
            <person name="Jia N."/>
            <person name="Wang J."/>
            <person name="Shi W."/>
            <person name="Du L."/>
            <person name="Sun Y."/>
            <person name="Zhan W."/>
            <person name="Jiang J.F."/>
            <person name="Wang Q."/>
            <person name="Zhang B."/>
            <person name="Ji P."/>
            <person name="Bell-Sakyi L."/>
            <person name="Cui X.M."/>
            <person name="Yuan T.T."/>
            <person name="Jiang B.G."/>
            <person name="Yang W.F."/>
            <person name="Lam T.T."/>
            <person name="Chang Q.C."/>
            <person name="Ding S.J."/>
            <person name="Wang X.J."/>
            <person name="Zhu J.G."/>
            <person name="Ruan X.D."/>
            <person name="Zhao L."/>
            <person name="Wei J.T."/>
            <person name="Ye R.Z."/>
            <person name="Que T.C."/>
            <person name="Du C.H."/>
            <person name="Zhou Y.H."/>
            <person name="Cheng J.X."/>
            <person name="Dai P.F."/>
            <person name="Guo W.B."/>
            <person name="Han X.H."/>
            <person name="Huang E.J."/>
            <person name="Li L.F."/>
            <person name="Wei W."/>
            <person name="Gao Y.C."/>
            <person name="Liu J.Z."/>
            <person name="Shao H.Z."/>
            <person name="Wang X."/>
            <person name="Wang C.C."/>
            <person name="Yang T.C."/>
            <person name="Huo Q.B."/>
            <person name="Li W."/>
            <person name="Chen H.Y."/>
            <person name="Chen S.E."/>
            <person name="Zhou L.G."/>
            <person name="Ni X.B."/>
            <person name="Tian J.H."/>
            <person name="Sheng Y."/>
            <person name="Liu T."/>
            <person name="Pan Y.S."/>
            <person name="Xia L.Y."/>
            <person name="Li J."/>
            <person name="Zhao F."/>
            <person name="Cao W.C."/>
        </authorList>
    </citation>
    <scope>NUCLEOTIDE SEQUENCE [LARGE SCALE GENOMIC DNA]</scope>
    <source>
        <strain evidence="13">HaeL-2018</strain>
    </source>
</reference>
<evidence type="ECO:0000256" key="2">
    <source>
        <dbReference type="ARBA" id="ARBA00022475"/>
    </source>
</evidence>
<feature type="transmembrane region" description="Helical" evidence="10">
    <location>
        <begin position="953"/>
        <end position="977"/>
    </location>
</feature>
<feature type="compositionally biased region" description="Low complexity" evidence="9">
    <location>
        <begin position="296"/>
        <end position="319"/>
    </location>
</feature>
<dbReference type="OrthoDB" id="536372at2759"/>
<keyword evidence="4" id="KW-0732">Signal</keyword>
<keyword evidence="3 10" id="KW-0812">Transmembrane</keyword>
<dbReference type="CDD" id="cd00146">
    <property type="entry name" value="PKD"/>
    <property type="match status" value="3"/>
</dbReference>
<accession>A0A9J6GKU1</accession>
<evidence type="ECO:0000313" key="13">
    <source>
        <dbReference type="EMBL" id="KAH9375931.1"/>
    </source>
</evidence>
<gene>
    <name evidence="13" type="ORF">HPB48_012571</name>
</gene>
<evidence type="ECO:0000256" key="4">
    <source>
        <dbReference type="ARBA" id="ARBA00022729"/>
    </source>
</evidence>
<evidence type="ECO:0008006" key="15">
    <source>
        <dbReference type="Google" id="ProtNLM"/>
    </source>
</evidence>
<comment type="subcellular location">
    <subcellularLocation>
        <location evidence="1">Cell membrane</location>
    </subcellularLocation>
</comment>
<dbReference type="SMART" id="SM00089">
    <property type="entry name" value="PKD"/>
    <property type="match status" value="5"/>
</dbReference>
<keyword evidence="8" id="KW-0325">Glycoprotein</keyword>
<dbReference type="FunFam" id="2.60.40.10:FF:000061">
    <property type="entry name" value="Dyslexia-associated protein KIAA0319 homolog"/>
    <property type="match status" value="2"/>
</dbReference>
<dbReference type="Pfam" id="PF23597">
    <property type="entry name" value="KIAA0319_N"/>
    <property type="match status" value="1"/>
</dbReference>
<keyword evidence="7 10" id="KW-0472">Membrane</keyword>
<evidence type="ECO:0000256" key="7">
    <source>
        <dbReference type="ARBA" id="ARBA00023136"/>
    </source>
</evidence>